<dbReference type="Pfam" id="PF01844">
    <property type="entry name" value="HNH"/>
    <property type="match status" value="1"/>
</dbReference>
<dbReference type="InterPro" id="IPR002711">
    <property type="entry name" value="HNH"/>
</dbReference>
<organism evidence="2">
    <name type="scientific">marine sediment metagenome</name>
    <dbReference type="NCBI Taxonomy" id="412755"/>
    <lineage>
        <taxon>unclassified sequences</taxon>
        <taxon>metagenomes</taxon>
        <taxon>ecological metagenomes</taxon>
    </lineage>
</organism>
<protein>
    <recommendedName>
        <fullName evidence="1">HNH domain-containing protein</fullName>
    </recommendedName>
</protein>
<dbReference type="GO" id="GO:0008270">
    <property type="term" value="F:zinc ion binding"/>
    <property type="evidence" value="ECO:0007669"/>
    <property type="project" value="InterPro"/>
</dbReference>
<feature type="domain" description="HNH" evidence="1">
    <location>
        <begin position="79"/>
        <end position="125"/>
    </location>
</feature>
<evidence type="ECO:0000313" key="2">
    <source>
        <dbReference type="EMBL" id="KKM91639.1"/>
    </source>
</evidence>
<sequence>MGNKYCRRCQQNKSVADFYRNKDRVDGLQDWCKLCSSTLRLSAPGRYSQLIKRGERRGVKFNIPKEEFILWFNGQEHYCHYCGWQLKEYRNGNMQGLTIDRQNNDKPYVIGNIVLACRRCNTMKGSWLTEEQMLDAANRYFK</sequence>
<dbReference type="AlphaFoldDB" id="A0A0F9L9R3"/>
<name>A0A0F9L9R3_9ZZZZ</name>
<dbReference type="GO" id="GO:0003676">
    <property type="term" value="F:nucleic acid binding"/>
    <property type="evidence" value="ECO:0007669"/>
    <property type="project" value="InterPro"/>
</dbReference>
<proteinExistence type="predicted"/>
<dbReference type="EMBL" id="LAZR01006507">
    <property type="protein sequence ID" value="KKM91639.1"/>
    <property type="molecule type" value="Genomic_DNA"/>
</dbReference>
<dbReference type="GO" id="GO:0004519">
    <property type="term" value="F:endonuclease activity"/>
    <property type="evidence" value="ECO:0007669"/>
    <property type="project" value="InterPro"/>
</dbReference>
<accession>A0A0F9L9R3</accession>
<evidence type="ECO:0000259" key="1">
    <source>
        <dbReference type="Pfam" id="PF01844"/>
    </source>
</evidence>
<dbReference type="Gene3D" id="3.30.40.220">
    <property type="match status" value="1"/>
</dbReference>
<reference evidence="2" key="1">
    <citation type="journal article" date="2015" name="Nature">
        <title>Complex archaea that bridge the gap between prokaryotes and eukaryotes.</title>
        <authorList>
            <person name="Spang A."/>
            <person name="Saw J.H."/>
            <person name="Jorgensen S.L."/>
            <person name="Zaremba-Niedzwiedzka K."/>
            <person name="Martijn J."/>
            <person name="Lind A.E."/>
            <person name="van Eijk R."/>
            <person name="Schleper C."/>
            <person name="Guy L."/>
            <person name="Ettema T.J."/>
        </authorList>
    </citation>
    <scope>NUCLEOTIDE SEQUENCE</scope>
</reference>
<gene>
    <name evidence="2" type="ORF">LCGC14_1226480</name>
</gene>
<comment type="caution">
    <text evidence="2">The sequence shown here is derived from an EMBL/GenBank/DDBJ whole genome shotgun (WGS) entry which is preliminary data.</text>
</comment>